<organism evidence="6 7">
    <name type="scientific">Zea mays</name>
    <name type="common">Maize</name>
    <dbReference type="NCBI Taxonomy" id="4577"/>
    <lineage>
        <taxon>Eukaryota</taxon>
        <taxon>Viridiplantae</taxon>
        <taxon>Streptophyta</taxon>
        <taxon>Embryophyta</taxon>
        <taxon>Tracheophyta</taxon>
        <taxon>Spermatophyta</taxon>
        <taxon>Magnoliopsida</taxon>
        <taxon>Liliopsida</taxon>
        <taxon>Poales</taxon>
        <taxon>Poaceae</taxon>
        <taxon>PACMAD clade</taxon>
        <taxon>Panicoideae</taxon>
        <taxon>Andropogonodae</taxon>
        <taxon>Andropogoneae</taxon>
        <taxon>Tripsacinae</taxon>
        <taxon>Zea</taxon>
    </lineage>
</organism>
<reference evidence="6" key="2">
    <citation type="submission" date="2019-07" db="EMBL/GenBank/DDBJ databases">
        <authorList>
            <person name="Seetharam A."/>
            <person name="Woodhouse M."/>
            <person name="Cannon E."/>
        </authorList>
    </citation>
    <scope>NUCLEOTIDE SEQUENCE [LARGE SCALE GENOMIC DNA]</scope>
    <source>
        <strain evidence="6">cv. B73</strain>
    </source>
</reference>
<dbReference type="PANTHER" id="PTHR13043">
    <property type="entry name" value="EXOCYST COMPLEX COMPONENT SEC5"/>
    <property type="match status" value="1"/>
</dbReference>
<evidence type="ECO:0000256" key="1">
    <source>
        <dbReference type="ARBA" id="ARBA00010578"/>
    </source>
</evidence>
<dbReference type="EnsemblPlants" id="Zm00001eb201500_T001">
    <property type="protein sequence ID" value="Zm00001eb201500_P001"/>
    <property type="gene ID" value="Zm00001eb201500"/>
</dbReference>
<dbReference type="Proteomes" id="UP000007305">
    <property type="component" value="Chromosome 4"/>
</dbReference>
<evidence type="ECO:0000313" key="7">
    <source>
        <dbReference type="Proteomes" id="UP000007305"/>
    </source>
</evidence>
<evidence type="ECO:0000256" key="4">
    <source>
        <dbReference type="RuleBase" id="RU365069"/>
    </source>
</evidence>
<reference evidence="6" key="3">
    <citation type="submission" date="2021-05" db="UniProtKB">
        <authorList>
            <consortium name="EnsemblPlants"/>
        </authorList>
    </citation>
    <scope>IDENTIFICATION</scope>
    <source>
        <strain evidence="6">cv. B73</strain>
    </source>
</reference>
<comment type="similarity">
    <text evidence="1 4">Belongs to the SEC5 family.</text>
</comment>
<dbReference type="InParanoid" id="A0A804P1B7"/>
<dbReference type="PANTHER" id="PTHR13043:SF1">
    <property type="entry name" value="EXOCYST COMPLEX COMPONENT 2"/>
    <property type="match status" value="1"/>
</dbReference>
<dbReference type="Gramene" id="Zm00001eb201500_T001">
    <property type="protein sequence ID" value="Zm00001eb201500_P001"/>
    <property type="gene ID" value="Zm00001eb201500"/>
</dbReference>
<proteinExistence type="inferred from homology"/>
<sequence length="97" mass="10845">MAYAFLVVSPPDMSQCFEDKSVRLITDASVSSPISREKSQDLDPNMRDKVIYSSPNFDPKVFLLWVHKDTSAADLEAGALTLKTDLKGRTQQKKLLV</sequence>
<dbReference type="AlphaFoldDB" id="A0A804P1B7"/>
<protein>
    <recommendedName>
        <fullName evidence="4">Exocyst complex component SEC5</fullName>
    </recommendedName>
</protein>
<dbReference type="InterPro" id="IPR029175">
    <property type="entry name" value="EXOC2/Sec5"/>
</dbReference>
<keyword evidence="7" id="KW-1185">Reference proteome</keyword>
<evidence type="ECO:0000256" key="2">
    <source>
        <dbReference type="ARBA" id="ARBA00022448"/>
    </source>
</evidence>
<dbReference type="GO" id="GO:0006893">
    <property type="term" value="P:Golgi to plasma membrane transport"/>
    <property type="evidence" value="ECO:0007669"/>
    <property type="project" value="UniProtKB-UniRule"/>
</dbReference>
<evidence type="ECO:0000259" key="5">
    <source>
        <dbReference type="Pfam" id="PF15469"/>
    </source>
</evidence>
<evidence type="ECO:0000313" key="6">
    <source>
        <dbReference type="EnsemblPlants" id="Zm00001eb201500_P001"/>
    </source>
</evidence>
<comment type="subunit">
    <text evidence="4">Component of the exocyst complex.</text>
</comment>
<accession>A0A804P1B7</accession>
<dbReference type="InterPro" id="IPR039481">
    <property type="entry name" value="EXOC2/Sec5_N_dom"/>
</dbReference>
<dbReference type="GO" id="GO:0006887">
    <property type="term" value="P:exocytosis"/>
    <property type="evidence" value="ECO:0007669"/>
    <property type="project" value="UniProtKB-KW"/>
</dbReference>
<dbReference type="GO" id="GO:0015031">
    <property type="term" value="P:protein transport"/>
    <property type="evidence" value="ECO:0007669"/>
    <property type="project" value="UniProtKB-KW"/>
</dbReference>
<comment type="function">
    <text evidence="4">Component of the exocyst complex involved in the docking of exocytic vesicles with fusion sites on the plasma membrane.</text>
</comment>
<keyword evidence="4" id="KW-0653">Protein transport</keyword>
<feature type="domain" description="Exocyst complex component EXOC2/Sec5 N-terminal" evidence="5">
    <location>
        <begin position="39"/>
        <end position="97"/>
    </location>
</feature>
<keyword evidence="3 4" id="KW-0268">Exocytosis</keyword>
<name>A0A804P1B7_MAIZE</name>
<keyword evidence="2 4" id="KW-0813">Transport</keyword>
<dbReference type="Pfam" id="PF15469">
    <property type="entry name" value="Sec5"/>
    <property type="match status" value="1"/>
</dbReference>
<reference evidence="7" key="1">
    <citation type="journal article" date="2009" name="Science">
        <title>The B73 maize genome: complexity, diversity, and dynamics.</title>
        <authorList>
            <person name="Schnable P.S."/>
            <person name="Ware D."/>
            <person name="Fulton R.S."/>
            <person name="Stein J.C."/>
            <person name="Wei F."/>
            <person name="Pasternak S."/>
            <person name="Liang C."/>
            <person name="Zhang J."/>
            <person name="Fulton L."/>
            <person name="Graves T.A."/>
            <person name="Minx P."/>
            <person name="Reily A.D."/>
            <person name="Courtney L."/>
            <person name="Kruchowski S.S."/>
            <person name="Tomlinson C."/>
            <person name="Strong C."/>
            <person name="Delehaunty K."/>
            <person name="Fronick C."/>
            <person name="Courtney B."/>
            <person name="Rock S.M."/>
            <person name="Belter E."/>
            <person name="Du F."/>
            <person name="Kim K."/>
            <person name="Abbott R.M."/>
            <person name="Cotton M."/>
            <person name="Levy A."/>
            <person name="Marchetto P."/>
            <person name="Ochoa K."/>
            <person name="Jackson S.M."/>
            <person name="Gillam B."/>
            <person name="Chen W."/>
            <person name="Yan L."/>
            <person name="Higginbotham J."/>
            <person name="Cardenas M."/>
            <person name="Waligorski J."/>
            <person name="Applebaum E."/>
            <person name="Phelps L."/>
            <person name="Falcone J."/>
            <person name="Kanchi K."/>
            <person name="Thane T."/>
            <person name="Scimone A."/>
            <person name="Thane N."/>
            <person name="Henke J."/>
            <person name="Wang T."/>
            <person name="Ruppert J."/>
            <person name="Shah N."/>
            <person name="Rotter K."/>
            <person name="Hodges J."/>
            <person name="Ingenthron E."/>
            <person name="Cordes M."/>
            <person name="Kohlberg S."/>
            <person name="Sgro J."/>
            <person name="Delgado B."/>
            <person name="Mead K."/>
            <person name="Chinwalla A."/>
            <person name="Leonard S."/>
            <person name="Crouse K."/>
            <person name="Collura K."/>
            <person name="Kudrna D."/>
            <person name="Currie J."/>
            <person name="He R."/>
            <person name="Angelova A."/>
            <person name="Rajasekar S."/>
            <person name="Mueller T."/>
            <person name="Lomeli R."/>
            <person name="Scara G."/>
            <person name="Ko A."/>
            <person name="Delaney K."/>
            <person name="Wissotski M."/>
            <person name="Lopez G."/>
            <person name="Campos D."/>
            <person name="Braidotti M."/>
            <person name="Ashley E."/>
            <person name="Golser W."/>
            <person name="Kim H."/>
            <person name="Lee S."/>
            <person name="Lin J."/>
            <person name="Dujmic Z."/>
            <person name="Kim W."/>
            <person name="Talag J."/>
            <person name="Zuccolo A."/>
            <person name="Fan C."/>
            <person name="Sebastian A."/>
            <person name="Kramer M."/>
            <person name="Spiegel L."/>
            <person name="Nascimento L."/>
            <person name="Zutavern T."/>
            <person name="Miller B."/>
            <person name="Ambroise C."/>
            <person name="Muller S."/>
            <person name="Spooner W."/>
            <person name="Narechania A."/>
            <person name="Ren L."/>
            <person name="Wei S."/>
            <person name="Kumari S."/>
            <person name="Faga B."/>
            <person name="Levy M.J."/>
            <person name="McMahan L."/>
            <person name="Van Buren P."/>
            <person name="Vaughn M.W."/>
            <person name="Ying K."/>
            <person name="Yeh C.-T."/>
            <person name="Emrich S.J."/>
            <person name="Jia Y."/>
            <person name="Kalyanaraman A."/>
            <person name="Hsia A.-P."/>
            <person name="Barbazuk W.B."/>
            <person name="Baucom R.S."/>
            <person name="Brutnell T.P."/>
            <person name="Carpita N.C."/>
            <person name="Chaparro C."/>
            <person name="Chia J.-M."/>
            <person name="Deragon J.-M."/>
            <person name="Estill J.C."/>
            <person name="Fu Y."/>
            <person name="Jeddeloh J.A."/>
            <person name="Han Y."/>
            <person name="Lee H."/>
            <person name="Li P."/>
            <person name="Lisch D.R."/>
            <person name="Liu S."/>
            <person name="Liu Z."/>
            <person name="Nagel D.H."/>
            <person name="McCann M.C."/>
            <person name="SanMiguel P."/>
            <person name="Myers A.M."/>
            <person name="Nettleton D."/>
            <person name="Nguyen J."/>
            <person name="Penning B.W."/>
            <person name="Ponnala L."/>
            <person name="Schneider K.L."/>
            <person name="Schwartz D.C."/>
            <person name="Sharma A."/>
            <person name="Soderlund C."/>
            <person name="Springer N.M."/>
            <person name="Sun Q."/>
            <person name="Wang H."/>
            <person name="Waterman M."/>
            <person name="Westerman R."/>
            <person name="Wolfgruber T.K."/>
            <person name="Yang L."/>
            <person name="Yu Y."/>
            <person name="Zhang L."/>
            <person name="Zhou S."/>
            <person name="Zhu Q."/>
            <person name="Bennetzen J.L."/>
            <person name="Dawe R.K."/>
            <person name="Jiang J."/>
            <person name="Jiang N."/>
            <person name="Presting G.G."/>
            <person name="Wessler S.R."/>
            <person name="Aluru S."/>
            <person name="Martienssen R.A."/>
            <person name="Clifton S.W."/>
            <person name="McCombie W.R."/>
            <person name="Wing R.A."/>
            <person name="Wilson R.K."/>
        </authorList>
    </citation>
    <scope>NUCLEOTIDE SEQUENCE [LARGE SCALE GENOMIC DNA]</scope>
    <source>
        <strain evidence="7">cv. B73</strain>
    </source>
</reference>
<evidence type="ECO:0000256" key="3">
    <source>
        <dbReference type="ARBA" id="ARBA00022483"/>
    </source>
</evidence>
<dbReference type="GO" id="GO:0000145">
    <property type="term" value="C:exocyst"/>
    <property type="evidence" value="ECO:0007669"/>
    <property type="project" value="UniProtKB-UniRule"/>
</dbReference>